<dbReference type="SUPFAM" id="SSF51445">
    <property type="entry name" value="(Trans)glycosidases"/>
    <property type="match status" value="1"/>
</dbReference>
<gene>
    <name evidence="3" type="ORF">E4U43_002834</name>
</gene>
<protein>
    <recommendedName>
        <fullName evidence="2">Endo-beta-1,6-galactanase-like domain-containing protein</fullName>
    </recommendedName>
</protein>
<keyword evidence="4" id="KW-1185">Reference proteome</keyword>
<sequence length="484" mass="53440">MHRTVLHAAVAALASIPLALADTYTTIDPSQRYGTWEGWGVSLAWWAKAFGDRDDLADIFFTTKTQKYQGRDLPGLGFNIARYNAGATSYKRIGGTNMSVSPNIGASRQVDGYWLGPGSSDAASVFWDWSVDANQRLMLQKAKANGADTFELFSNSPMWWMCINDNPSGNDNASADNLRPGDYDLHATYLANIDQHARQEWDIAFQSVEPFNEPSSAFWSSTGTQEGCHFDVSTMDQVVAFLKTEMSKRGSGAFIAASDENTYDAAVNTWQTMLQPTKDAISRINVHGYQGHDGRRDQLYALAQASGKRLWNSEYGDGEATGTQMAQNLLLDFSWLHPTAWVYWQAIDGGGWGLIQGNNDNKMLGAVNTKYFVLAHFTRHVRPGMTILSGGNSDTVAAYDAANKVLVIVAANWGDAGYGNFDLSLFMQAGQKGDLVRRWRTSFDGSTLYEEKEDTYVQDGARVWSWFDPASVQTLEVSGVDLNL</sequence>
<name>A0A9P7N7S2_9HYPO</name>
<proteinExistence type="predicted"/>
<evidence type="ECO:0000313" key="3">
    <source>
        <dbReference type="EMBL" id="KAG5996539.1"/>
    </source>
</evidence>
<feature type="signal peptide" evidence="1">
    <location>
        <begin position="1"/>
        <end position="21"/>
    </location>
</feature>
<dbReference type="PANTHER" id="PTHR42767">
    <property type="entry name" value="ENDO-BETA-1,6-GALACTANASE"/>
    <property type="match status" value="1"/>
</dbReference>
<dbReference type="Gene3D" id="3.20.20.80">
    <property type="entry name" value="Glycosidases"/>
    <property type="match status" value="1"/>
</dbReference>
<feature type="chain" id="PRO_5040485259" description="Endo-beta-1,6-galactanase-like domain-containing protein" evidence="1">
    <location>
        <begin position="22"/>
        <end position="484"/>
    </location>
</feature>
<dbReference type="OrthoDB" id="2012278at2759"/>
<evidence type="ECO:0000313" key="4">
    <source>
        <dbReference type="Proteomes" id="UP000748025"/>
    </source>
</evidence>
<keyword evidence="1" id="KW-0732">Signal</keyword>
<dbReference type="GO" id="GO:0004553">
    <property type="term" value="F:hydrolase activity, hydrolyzing O-glycosyl compounds"/>
    <property type="evidence" value="ECO:0007669"/>
    <property type="project" value="InterPro"/>
</dbReference>
<dbReference type="EMBL" id="SRPW01002036">
    <property type="protein sequence ID" value="KAG5996539.1"/>
    <property type="molecule type" value="Genomic_DNA"/>
</dbReference>
<evidence type="ECO:0000259" key="2">
    <source>
        <dbReference type="Pfam" id="PF14587"/>
    </source>
</evidence>
<dbReference type="Pfam" id="PF14587">
    <property type="entry name" value="Glyco_hydr_30_2"/>
    <property type="match status" value="1"/>
</dbReference>
<dbReference type="InterPro" id="IPR039743">
    <property type="entry name" value="6GAL/EXGAL"/>
</dbReference>
<feature type="domain" description="Endo-beta-1,6-galactanase-like" evidence="2">
    <location>
        <begin position="26"/>
        <end position="265"/>
    </location>
</feature>
<dbReference type="AlphaFoldDB" id="A0A9P7N7S2"/>
<accession>A0A9P7N7S2</accession>
<organism evidence="3 4">
    <name type="scientific">Claviceps pusilla</name>
    <dbReference type="NCBI Taxonomy" id="123648"/>
    <lineage>
        <taxon>Eukaryota</taxon>
        <taxon>Fungi</taxon>
        <taxon>Dikarya</taxon>
        <taxon>Ascomycota</taxon>
        <taxon>Pezizomycotina</taxon>
        <taxon>Sordariomycetes</taxon>
        <taxon>Hypocreomycetidae</taxon>
        <taxon>Hypocreales</taxon>
        <taxon>Clavicipitaceae</taxon>
        <taxon>Claviceps</taxon>
    </lineage>
</organism>
<dbReference type="Proteomes" id="UP000748025">
    <property type="component" value="Unassembled WGS sequence"/>
</dbReference>
<comment type="caution">
    <text evidence="3">The sequence shown here is derived from an EMBL/GenBank/DDBJ whole genome shotgun (WGS) entry which is preliminary data.</text>
</comment>
<dbReference type="PANTHER" id="PTHR42767:SF1">
    <property type="entry name" value="ENDO-BETA-1,6-GALACTANASE-LIKE DOMAIN-CONTAINING PROTEIN"/>
    <property type="match status" value="1"/>
</dbReference>
<dbReference type="InterPro" id="IPR017853">
    <property type="entry name" value="GH"/>
</dbReference>
<reference evidence="3" key="1">
    <citation type="journal article" date="2020" name="bioRxiv">
        <title>Whole genome comparisons of ergot fungi reveals the divergence and evolution of species within the genus Claviceps are the result of varying mechanisms driving genome evolution and host range expansion.</title>
        <authorList>
            <person name="Wyka S.A."/>
            <person name="Mondo S.J."/>
            <person name="Liu M."/>
            <person name="Dettman J."/>
            <person name="Nalam V."/>
            <person name="Broders K.D."/>
        </authorList>
    </citation>
    <scope>NUCLEOTIDE SEQUENCE</scope>
    <source>
        <strain evidence="3">CCC 602</strain>
    </source>
</reference>
<dbReference type="InterPro" id="IPR039514">
    <property type="entry name" value="6GAL-like"/>
</dbReference>
<evidence type="ECO:0000256" key="1">
    <source>
        <dbReference type="SAM" id="SignalP"/>
    </source>
</evidence>